<organism evidence="2 3">
    <name type="scientific">Candidatus Desantisbacteria bacterium CG07_land_8_20_14_0_80_39_15</name>
    <dbReference type="NCBI Taxonomy" id="1974549"/>
    <lineage>
        <taxon>Bacteria</taxon>
        <taxon>Candidatus Desantisiibacteriota</taxon>
    </lineage>
</organism>
<accession>A0A2M6ZHR4</accession>
<dbReference type="InterPro" id="IPR041633">
    <property type="entry name" value="Polbeta"/>
</dbReference>
<dbReference type="EMBL" id="PEWN01000030">
    <property type="protein sequence ID" value="PIU51931.1"/>
    <property type="molecule type" value="Genomic_DNA"/>
</dbReference>
<comment type="caution">
    <text evidence="2">The sequence shown here is derived from an EMBL/GenBank/DDBJ whole genome shotgun (WGS) entry which is preliminary data.</text>
</comment>
<dbReference type="PANTHER" id="PTHR37030:SF1">
    <property type="entry name" value="NUCLEOTIDYLTRANSFERASE"/>
    <property type="match status" value="1"/>
</dbReference>
<dbReference type="PANTHER" id="PTHR37030">
    <property type="entry name" value="NUCLEOTIDYLTRANSFERASE"/>
    <property type="match status" value="1"/>
</dbReference>
<dbReference type="Proteomes" id="UP000229227">
    <property type="component" value="Unassembled WGS sequence"/>
</dbReference>
<dbReference type="Pfam" id="PF18765">
    <property type="entry name" value="Polbeta"/>
    <property type="match status" value="1"/>
</dbReference>
<dbReference type="InterPro" id="IPR043519">
    <property type="entry name" value="NT_sf"/>
</dbReference>
<dbReference type="AlphaFoldDB" id="A0A2M6ZHR4"/>
<proteinExistence type="predicted"/>
<protein>
    <recommendedName>
        <fullName evidence="1">Polymerase beta nucleotidyltransferase domain-containing protein</fullName>
    </recommendedName>
</protein>
<evidence type="ECO:0000259" key="1">
    <source>
        <dbReference type="Pfam" id="PF18765"/>
    </source>
</evidence>
<dbReference type="SUPFAM" id="SSF81301">
    <property type="entry name" value="Nucleotidyltransferase"/>
    <property type="match status" value="1"/>
</dbReference>
<dbReference type="CDD" id="cd05403">
    <property type="entry name" value="NT_KNTase_like"/>
    <property type="match status" value="1"/>
</dbReference>
<evidence type="ECO:0000313" key="3">
    <source>
        <dbReference type="Proteomes" id="UP000229227"/>
    </source>
</evidence>
<sequence length="118" mass="13727">MVNLKYKTLKVPKVMIAEKNIQEVRNIIIEAEEPEKIIIFGSCARGDIKQGSDLDILVIKKTELPSPQRSRKLRKLLSNQPFPKDILVLTPDEFNRWTDIPFSFNSTVRREGKTIYER</sequence>
<name>A0A2M6ZHR4_9BACT</name>
<gene>
    <name evidence="2" type="ORF">COS91_01860</name>
</gene>
<evidence type="ECO:0000313" key="2">
    <source>
        <dbReference type="EMBL" id="PIU51931.1"/>
    </source>
</evidence>
<reference evidence="3" key="1">
    <citation type="submission" date="2017-09" db="EMBL/GenBank/DDBJ databases">
        <title>Depth-based differentiation of microbial function through sediment-hosted aquifers and enrichment of novel symbionts in the deep terrestrial subsurface.</title>
        <authorList>
            <person name="Probst A.J."/>
            <person name="Ladd B."/>
            <person name="Jarett J.K."/>
            <person name="Geller-Mcgrath D.E."/>
            <person name="Sieber C.M.K."/>
            <person name="Emerson J.B."/>
            <person name="Anantharaman K."/>
            <person name="Thomas B.C."/>
            <person name="Malmstrom R."/>
            <person name="Stieglmeier M."/>
            <person name="Klingl A."/>
            <person name="Woyke T."/>
            <person name="Ryan C.M."/>
            <person name="Banfield J.F."/>
        </authorList>
    </citation>
    <scope>NUCLEOTIDE SEQUENCE [LARGE SCALE GENOMIC DNA]</scope>
</reference>
<feature type="domain" description="Polymerase beta nucleotidyltransferase" evidence="1">
    <location>
        <begin position="23"/>
        <end position="118"/>
    </location>
</feature>
<dbReference type="Gene3D" id="3.30.460.10">
    <property type="entry name" value="Beta Polymerase, domain 2"/>
    <property type="match status" value="1"/>
</dbReference>